<protein>
    <submittedName>
        <fullName evidence="1">Uncharacterized protein</fullName>
    </submittedName>
</protein>
<dbReference type="Proteomes" id="UP000287872">
    <property type="component" value="Unassembled WGS sequence"/>
</dbReference>
<evidence type="ECO:0000313" key="2">
    <source>
        <dbReference type="Proteomes" id="UP000287872"/>
    </source>
</evidence>
<organism evidence="1 2">
    <name type="scientific">Clostridium tagluense</name>
    <dbReference type="NCBI Taxonomy" id="360422"/>
    <lineage>
        <taxon>Bacteria</taxon>
        <taxon>Bacillati</taxon>
        <taxon>Bacillota</taxon>
        <taxon>Clostridia</taxon>
        <taxon>Eubacteriales</taxon>
        <taxon>Clostridiaceae</taxon>
        <taxon>Clostridium</taxon>
    </lineage>
</organism>
<proteinExistence type="predicted"/>
<comment type="caution">
    <text evidence="1">The sequence shown here is derived from an EMBL/GenBank/DDBJ whole genome shotgun (WGS) entry which is preliminary data.</text>
</comment>
<name>A0A401UTR1_9CLOT</name>
<accession>A0A401UTR1</accession>
<evidence type="ECO:0000313" key="1">
    <source>
        <dbReference type="EMBL" id="GCD12896.1"/>
    </source>
</evidence>
<gene>
    <name evidence="1" type="ORF">Ctaglu_45190</name>
</gene>
<sequence length="92" mass="10684">MVIGQLVLYIKNGNWEYAMVTNTFDDCYMVLTQKSNTKPLILLNKTEDKVIEENKSHDFTVLEVQINGNPTIVPKNIFGKRDLTKFIEKNNY</sequence>
<dbReference type="AlphaFoldDB" id="A0A401UTR1"/>
<reference evidence="1 2" key="1">
    <citation type="submission" date="2018-11" db="EMBL/GenBank/DDBJ databases">
        <title>Genome sequencing and assembly of Clostridium tagluense strain A121.</title>
        <authorList>
            <person name="Murakami T."/>
            <person name="Segawa T."/>
            <person name="Shcherbakova V.A."/>
            <person name="Mori H."/>
            <person name="Yoshimura Y."/>
        </authorList>
    </citation>
    <scope>NUCLEOTIDE SEQUENCE [LARGE SCALE GENOMIC DNA]</scope>
    <source>
        <strain evidence="1 2">A121</strain>
    </source>
</reference>
<dbReference type="EMBL" id="BHYK01000045">
    <property type="protein sequence ID" value="GCD12896.1"/>
    <property type="molecule type" value="Genomic_DNA"/>
</dbReference>
<keyword evidence="2" id="KW-1185">Reference proteome</keyword>
<dbReference type="RefSeq" id="WP_125005961.1">
    <property type="nucleotide sequence ID" value="NZ_BHYK01000045.1"/>
</dbReference>